<keyword evidence="1" id="KW-0812">Transmembrane</keyword>
<keyword evidence="1" id="KW-1133">Transmembrane helix</keyword>
<keyword evidence="1" id="KW-0472">Membrane</keyword>
<keyword evidence="3" id="KW-1185">Reference proteome</keyword>
<sequence length="145" mass="14786">MKPAAVVAVVLAVVGVVLSVVRVLAVGAPVRVGGILVDQLVGLVGTVAFVAAVLALVTLGATAAVVKWGAVGLYGANLVEGVLFRLTNDFPVMLDVAINPLLTVALFVGLVAAVRISRGETVLPGVDVTVDVDRLDVRRPGRRSS</sequence>
<comment type="caution">
    <text evidence="2">The sequence shown here is derived from an EMBL/GenBank/DDBJ whole genome shotgun (WGS) entry which is preliminary data.</text>
</comment>
<feature type="transmembrane region" description="Helical" evidence="1">
    <location>
        <begin position="40"/>
        <end position="70"/>
    </location>
</feature>
<reference evidence="2 3" key="1">
    <citation type="journal article" date="2019" name="Int. J. Syst. Evol. Microbiol.">
        <title>The Global Catalogue of Microorganisms (GCM) 10K type strain sequencing project: providing services to taxonomists for standard genome sequencing and annotation.</title>
        <authorList>
            <consortium name="The Broad Institute Genomics Platform"/>
            <consortium name="The Broad Institute Genome Sequencing Center for Infectious Disease"/>
            <person name="Wu L."/>
            <person name="Ma J."/>
        </authorList>
    </citation>
    <scope>NUCLEOTIDE SEQUENCE [LARGE SCALE GENOMIC DNA]</scope>
    <source>
        <strain evidence="2 3">DT31</strain>
    </source>
</reference>
<dbReference type="AlphaFoldDB" id="A0ABD5W894"/>
<feature type="transmembrane region" description="Helical" evidence="1">
    <location>
        <begin position="6"/>
        <end position="28"/>
    </location>
</feature>
<dbReference type="EMBL" id="JBHTAH010000005">
    <property type="protein sequence ID" value="MFC7069576.1"/>
    <property type="molecule type" value="Genomic_DNA"/>
</dbReference>
<organism evidence="2 3">
    <name type="scientific">Halobaculum lipolyticum</name>
    <dbReference type="NCBI Taxonomy" id="3032001"/>
    <lineage>
        <taxon>Archaea</taxon>
        <taxon>Methanobacteriati</taxon>
        <taxon>Methanobacteriota</taxon>
        <taxon>Stenosarchaea group</taxon>
        <taxon>Halobacteria</taxon>
        <taxon>Halobacteriales</taxon>
        <taxon>Haloferacaceae</taxon>
        <taxon>Halobaculum</taxon>
    </lineage>
</organism>
<evidence type="ECO:0000256" key="1">
    <source>
        <dbReference type="SAM" id="Phobius"/>
    </source>
</evidence>
<dbReference type="RefSeq" id="WP_390210313.1">
    <property type="nucleotide sequence ID" value="NZ_JBHTAH010000005.1"/>
</dbReference>
<dbReference type="Proteomes" id="UP001596461">
    <property type="component" value="Unassembled WGS sequence"/>
</dbReference>
<name>A0ABD5W894_9EURY</name>
<feature type="transmembrane region" description="Helical" evidence="1">
    <location>
        <begin position="90"/>
        <end position="114"/>
    </location>
</feature>
<proteinExistence type="predicted"/>
<protein>
    <submittedName>
        <fullName evidence="2">Uncharacterized protein</fullName>
    </submittedName>
</protein>
<evidence type="ECO:0000313" key="2">
    <source>
        <dbReference type="EMBL" id="MFC7069576.1"/>
    </source>
</evidence>
<accession>A0ABD5W894</accession>
<gene>
    <name evidence="2" type="ORF">ACFQL9_07980</name>
</gene>
<evidence type="ECO:0000313" key="3">
    <source>
        <dbReference type="Proteomes" id="UP001596461"/>
    </source>
</evidence>